<evidence type="ECO:0000256" key="15">
    <source>
        <dbReference type="RuleBase" id="RU367005"/>
    </source>
</evidence>
<feature type="compositionally biased region" description="Basic and acidic residues" evidence="16">
    <location>
        <begin position="93"/>
        <end position="118"/>
    </location>
</feature>
<dbReference type="GO" id="GO:0015986">
    <property type="term" value="P:proton motive force-driven ATP synthesis"/>
    <property type="evidence" value="ECO:0007669"/>
    <property type="project" value="InterPro"/>
</dbReference>
<evidence type="ECO:0000313" key="18">
    <source>
        <dbReference type="Proteomes" id="UP000053825"/>
    </source>
</evidence>
<sequence>MAEKKINQPPLQVSPIIKLFRWTCLIYGVVHGFIQRREYSAIEKVIREKEERERPAREARLALQRKLSSEAELRELERMFLGTSSSEEQNESETLKSEERDEEERPILQVPDEEKSIKFAEPNEEEETMESEEC</sequence>
<keyword evidence="10" id="KW-0472">Membrane</keyword>
<evidence type="ECO:0000256" key="2">
    <source>
        <dbReference type="ARBA" id="ARBA00007333"/>
    </source>
</evidence>
<dbReference type="InterPro" id="IPR008386">
    <property type="entry name" value="ATP_synth_F0_esu_mt"/>
</dbReference>
<organism evidence="17 18">
    <name type="scientific">Habropoda laboriosa</name>
    <dbReference type="NCBI Taxonomy" id="597456"/>
    <lineage>
        <taxon>Eukaryota</taxon>
        <taxon>Metazoa</taxon>
        <taxon>Ecdysozoa</taxon>
        <taxon>Arthropoda</taxon>
        <taxon>Hexapoda</taxon>
        <taxon>Insecta</taxon>
        <taxon>Pterygota</taxon>
        <taxon>Neoptera</taxon>
        <taxon>Endopterygota</taxon>
        <taxon>Hymenoptera</taxon>
        <taxon>Apocrita</taxon>
        <taxon>Aculeata</taxon>
        <taxon>Apoidea</taxon>
        <taxon>Anthophila</taxon>
        <taxon>Apidae</taxon>
        <taxon>Habropoda</taxon>
    </lineage>
</organism>
<evidence type="ECO:0000256" key="16">
    <source>
        <dbReference type="SAM" id="MobiDB-lite"/>
    </source>
</evidence>
<evidence type="ECO:0000256" key="4">
    <source>
        <dbReference type="ARBA" id="ARBA00022547"/>
    </source>
</evidence>
<comment type="subunit">
    <text evidence="13">Component of the ATP synthase complex composed at least of ATP5F1A/subunit alpha, ATP5F1B/subunit beta, ATP5MC1/subunit c (homooctomer), MT-ATP6/subunit a, MT-ATP8/subunit 8, ATP5ME/subunit e, ATP5MF/subunit f, ATP5MG/subunit g, ATP5MK/subunit k, ATP5MJ/subunit j, ATP5F1C/subunit gamma, ATP5F1D/subunit delta, ATP5F1E/subunit epsilon, ATP5PF/subunit F6, ATP5PB/subunit b, ATP5PD/subunit d, ATP5PO/subunit OSCP. ATP synthase complex consists of a soluble F(1) head domain (subunits alpha(3) and beta(3)) - the catalytic core - and a membrane F(0) domain - the membrane proton channel (subunits c, a, 8, e, f, g, k and j). These two domains are linked by a central stalk (subunits gamma, delta, and epsilon) rotating inside the F1 region and a stationary peripheral stalk (subunits F6, b, d, and OSCP).</text>
</comment>
<keyword evidence="9 15" id="KW-0496">Mitochondrion</keyword>
<dbReference type="GO" id="GO:0015078">
    <property type="term" value="F:proton transmembrane transporter activity"/>
    <property type="evidence" value="ECO:0007669"/>
    <property type="project" value="InterPro"/>
</dbReference>
<comment type="function">
    <text evidence="12 15">Subunit e, of the mitochondrial membrane ATP synthase complex (F(1)F(0) ATP synthase or Complex V) that produces ATP from ADP in the presence of a proton gradient across the membrane which is generated by electron transport complexes of the respiratory chain. ATP synthase complex consist of a soluble F(1) head domain - the catalytic core - and a membrane F(1) domain - the membrane proton channel. These two domains are linked by a central stalk rotating inside the F(1) region and a stationary peripheral stalk. During catalysis, ATP synthesis in the catalytic domain of F(1) is coupled via a rotary mechanism of the central stalk subunits to proton translocation. In vivo, can only synthesize ATP although its ATP hydrolase activity can be activated artificially in vitro. Part of the complex F(0) domain.</text>
</comment>
<evidence type="ECO:0000256" key="1">
    <source>
        <dbReference type="ARBA" id="ARBA00004273"/>
    </source>
</evidence>
<name>A0A0L7R5H3_9HYME</name>
<feature type="compositionally biased region" description="Acidic residues" evidence="16">
    <location>
        <begin position="122"/>
        <end position="134"/>
    </location>
</feature>
<evidence type="ECO:0000256" key="13">
    <source>
        <dbReference type="ARBA" id="ARBA00064647"/>
    </source>
</evidence>
<keyword evidence="18" id="KW-1185">Reference proteome</keyword>
<evidence type="ECO:0000256" key="3">
    <source>
        <dbReference type="ARBA" id="ARBA00022448"/>
    </source>
</evidence>
<keyword evidence="3 15" id="KW-0813">Transport</keyword>
<evidence type="ECO:0000256" key="5">
    <source>
        <dbReference type="ARBA" id="ARBA00022781"/>
    </source>
</evidence>
<dbReference type="PANTHER" id="PTHR12427">
    <property type="entry name" value="ATP SYNTHASE E CHAIN, MITOCHONDRIAL"/>
    <property type="match status" value="1"/>
</dbReference>
<protein>
    <recommendedName>
        <fullName evidence="14 15">ATP synthase F(0) complex subunit e, mitochondrial</fullName>
    </recommendedName>
</protein>
<evidence type="ECO:0000256" key="14">
    <source>
        <dbReference type="ARBA" id="ARBA00074682"/>
    </source>
</evidence>
<dbReference type="EMBL" id="KQ414652">
    <property type="protein sequence ID" value="KOC66132.1"/>
    <property type="molecule type" value="Genomic_DNA"/>
</dbReference>
<evidence type="ECO:0000256" key="9">
    <source>
        <dbReference type="ARBA" id="ARBA00023128"/>
    </source>
</evidence>
<reference evidence="17 18" key="1">
    <citation type="submission" date="2015-07" db="EMBL/GenBank/DDBJ databases">
        <title>The genome of Habropoda laboriosa.</title>
        <authorList>
            <person name="Pan H."/>
            <person name="Kapheim K."/>
        </authorList>
    </citation>
    <scope>NUCLEOTIDE SEQUENCE [LARGE SCALE GENOMIC DNA]</scope>
    <source>
        <strain evidence="17">0110345459</strain>
    </source>
</reference>
<dbReference type="AlphaFoldDB" id="A0A0L7R5H3"/>
<proteinExistence type="inferred from homology"/>
<dbReference type="PANTHER" id="PTHR12427:SF1">
    <property type="entry name" value="ATP SYNTHASE SUBUNIT E, MITOCHONDRIAL"/>
    <property type="match status" value="1"/>
</dbReference>
<comment type="subcellular location">
    <subcellularLocation>
        <location evidence="1 15">Mitochondrion inner membrane</location>
    </subcellularLocation>
</comment>
<comment type="similarity">
    <text evidence="2 15">Belongs to the ATPase e subunit family.</text>
</comment>
<keyword evidence="8 15" id="KW-0406">Ion transport</keyword>
<accession>A0A0L7R5H3</accession>
<evidence type="ECO:0000256" key="6">
    <source>
        <dbReference type="ARBA" id="ARBA00022792"/>
    </source>
</evidence>
<keyword evidence="11 15" id="KW-0066">ATP synthesis</keyword>
<comment type="subunit">
    <text evidence="15">F-type ATPases have 2 components, CF(1) - the catalytic core - and CF(0) - the membrane proton channel. CF(1) and CF(0) have multiple subunits.</text>
</comment>
<evidence type="ECO:0000256" key="11">
    <source>
        <dbReference type="ARBA" id="ARBA00023310"/>
    </source>
</evidence>
<evidence type="ECO:0000256" key="12">
    <source>
        <dbReference type="ARBA" id="ARBA00057306"/>
    </source>
</evidence>
<evidence type="ECO:0000313" key="17">
    <source>
        <dbReference type="EMBL" id="KOC66132.1"/>
    </source>
</evidence>
<keyword evidence="4 15" id="KW-0138">CF(0)</keyword>
<dbReference type="GO" id="GO:0045259">
    <property type="term" value="C:proton-transporting ATP synthase complex"/>
    <property type="evidence" value="ECO:0007669"/>
    <property type="project" value="UniProtKB-UniRule"/>
</dbReference>
<gene>
    <name evidence="17" type="ORF">WH47_01025</name>
</gene>
<dbReference type="STRING" id="597456.A0A0L7R5H3"/>
<dbReference type="GO" id="GO:0005743">
    <property type="term" value="C:mitochondrial inner membrane"/>
    <property type="evidence" value="ECO:0007669"/>
    <property type="project" value="UniProtKB-SubCell"/>
</dbReference>
<keyword evidence="5 15" id="KW-0375">Hydrogen ion transport</keyword>
<keyword evidence="6 15" id="KW-0999">Mitochondrion inner membrane</keyword>
<evidence type="ECO:0000256" key="8">
    <source>
        <dbReference type="ARBA" id="ARBA00023065"/>
    </source>
</evidence>
<feature type="region of interest" description="Disordered" evidence="16">
    <location>
        <begin position="79"/>
        <end position="134"/>
    </location>
</feature>
<dbReference type="Proteomes" id="UP000053825">
    <property type="component" value="Unassembled WGS sequence"/>
</dbReference>
<evidence type="ECO:0000256" key="7">
    <source>
        <dbReference type="ARBA" id="ARBA00022990"/>
    </source>
</evidence>
<dbReference type="Pfam" id="PF05680">
    <property type="entry name" value="ATP-synt_E"/>
    <property type="match status" value="1"/>
</dbReference>
<evidence type="ECO:0000256" key="10">
    <source>
        <dbReference type="ARBA" id="ARBA00023136"/>
    </source>
</evidence>
<keyword evidence="7" id="KW-0007">Acetylation</keyword>